<proteinExistence type="predicted"/>
<sequence length="392" mass="45845">MENNDYDRYLKVERNKWNQEALINVNCRLKNIATIEDILRKEGKHKEFMSSCFKQFNDFPKNWLFSARIMHGLLLREIKIDGATENELFISLSGKKTRFGKREFCLVTGLQFGELLNIINRSYVENPNGIQKRYWPGEEGEDLKLSTVYDRFLVRNFLEADDSLKMALFLIWLFNLVAKKVTNWLFNLVDDLDAFNSFAWGHYIFRMTMNYLRHRFWLRNSKKGYGKVWAMEVVDSLINRIGMRLQDILPRMRRLTMHKRHRNFVQTISNLEANILSRKAQVLEVLAATDDAARTDYRVGAEFDMSVGPQFIPLAEMEMKEKNELLDDGDDRGDGDDGALTSKIALKRNAPKKKKKTSVKKKQRIIVSITKLDEEEDFTPGYTPTPPEDFTP</sequence>
<feature type="region of interest" description="Disordered" evidence="1">
    <location>
        <begin position="325"/>
        <end position="363"/>
    </location>
</feature>
<evidence type="ECO:0000313" key="4">
    <source>
        <dbReference type="Proteomes" id="UP001281410"/>
    </source>
</evidence>
<keyword evidence="4" id="KW-1185">Reference proteome</keyword>
<dbReference type="Pfam" id="PF09331">
    <property type="entry name" value="DUF1985"/>
    <property type="match status" value="1"/>
</dbReference>
<evidence type="ECO:0000259" key="2">
    <source>
        <dbReference type="Pfam" id="PF09331"/>
    </source>
</evidence>
<evidence type="ECO:0000313" key="3">
    <source>
        <dbReference type="EMBL" id="KAK3222170.1"/>
    </source>
</evidence>
<evidence type="ECO:0000256" key="1">
    <source>
        <dbReference type="SAM" id="MobiDB-lite"/>
    </source>
</evidence>
<comment type="caution">
    <text evidence="3">The sequence shown here is derived from an EMBL/GenBank/DDBJ whole genome shotgun (WGS) entry which is preliminary data.</text>
</comment>
<dbReference type="InterPro" id="IPR015410">
    <property type="entry name" value="DUF1985"/>
</dbReference>
<dbReference type="AlphaFoldDB" id="A0AAE0AQT9"/>
<dbReference type="PANTHER" id="PTHR48449:SF1">
    <property type="entry name" value="DUF1985 DOMAIN-CONTAINING PROTEIN"/>
    <property type="match status" value="1"/>
</dbReference>
<reference evidence="3" key="1">
    <citation type="journal article" date="2023" name="Plant J.">
        <title>Genome sequences and population genomics provide insights into the demographic history, inbreeding, and mutation load of two 'living fossil' tree species of Dipteronia.</title>
        <authorList>
            <person name="Feng Y."/>
            <person name="Comes H.P."/>
            <person name="Chen J."/>
            <person name="Zhu S."/>
            <person name="Lu R."/>
            <person name="Zhang X."/>
            <person name="Li P."/>
            <person name="Qiu J."/>
            <person name="Olsen K.M."/>
            <person name="Qiu Y."/>
        </authorList>
    </citation>
    <scope>NUCLEOTIDE SEQUENCE</scope>
    <source>
        <strain evidence="3">NBL</strain>
    </source>
</reference>
<accession>A0AAE0AQT9</accession>
<organism evidence="3 4">
    <name type="scientific">Dipteronia sinensis</name>
    <dbReference type="NCBI Taxonomy" id="43782"/>
    <lineage>
        <taxon>Eukaryota</taxon>
        <taxon>Viridiplantae</taxon>
        <taxon>Streptophyta</taxon>
        <taxon>Embryophyta</taxon>
        <taxon>Tracheophyta</taxon>
        <taxon>Spermatophyta</taxon>
        <taxon>Magnoliopsida</taxon>
        <taxon>eudicotyledons</taxon>
        <taxon>Gunneridae</taxon>
        <taxon>Pentapetalae</taxon>
        <taxon>rosids</taxon>
        <taxon>malvids</taxon>
        <taxon>Sapindales</taxon>
        <taxon>Sapindaceae</taxon>
        <taxon>Hippocastanoideae</taxon>
        <taxon>Acereae</taxon>
        <taxon>Dipteronia</taxon>
    </lineage>
</organism>
<dbReference type="EMBL" id="JANJYJ010000003">
    <property type="protein sequence ID" value="KAK3222170.1"/>
    <property type="molecule type" value="Genomic_DNA"/>
</dbReference>
<dbReference type="Proteomes" id="UP001281410">
    <property type="component" value="Unassembled WGS sequence"/>
</dbReference>
<gene>
    <name evidence="3" type="ORF">Dsin_009195</name>
</gene>
<feature type="domain" description="DUF1985" evidence="2">
    <location>
        <begin position="75"/>
        <end position="210"/>
    </location>
</feature>
<protein>
    <recommendedName>
        <fullName evidence="2">DUF1985 domain-containing protein</fullName>
    </recommendedName>
</protein>
<dbReference type="PANTHER" id="PTHR48449">
    <property type="entry name" value="DUF1985 DOMAIN-CONTAINING PROTEIN"/>
    <property type="match status" value="1"/>
</dbReference>
<feature type="compositionally biased region" description="Acidic residues" evidence="1">
    <location>
        <begin position="326"/>
        <end position="337"/>
    </location>
</feature>
<feature type="compositionally biased region" description="Basic residues" evidence="1">
    <location>
        <begin position="345"/>
        <end position="363"/>
    </location>
</feature>
<name>A0AAE0AQT9_9ROSI</name>